<dbReference type="EMBL" id="JAASRM010000001">
    <property type="protein sequence ID" value="NIK89203.1"/>
    <property type="molecule type" value="Genomic_DNA"/>
</dbReference>
<keyword evidence="4 16" id="KW-0418">Kinase</keyword>
<comment type="pathway">
    <text evidence="7">Carbohydrate acid metabolism; 2-dehydro-3-deoxy-D-gluconate degradation; D-glyceraldehyde 3-phosphate and pyruvate from 2-dehydro-3-deoxy-D-gluconate: step 1/2.</text>
</comment>
<dbReference type="InterPro" id="IPR011611">
    <property type="entry name" value="PfkB_dom"/>
</dbReference>
<dbReference type="PANTHER" id="PTHR43085:SF15">
    <property type="entry name" value="2-DEHYDRO-3-DEOXYGLUCONOKINASE"/>
    <property type="match status" value="1"/>
</dbReference>
<proteinExistence type="inferred from homology"/>
<evidence type="ECO:0000256" key="2">
    <source>
        <dbReference type="ARBA" id="ARBA00022679"/>
    </source>
</evidence>
<dbReference type="CDD" id="cd01166">
    <property type="entry name" value="KdgK"/>
    <property type="match status" value="1"/>
</dbReference>
<evidence type="ECO:0000256" key="4">
    <source>
        <dbReference type="ARBA" id="ARBA00022777"/>
    </source>
</evidence>
<evidence type="ECO:0000259" key="15">
    <source>
        <dbReference type="Pfam" id="PF00294"/>
    </source>
</evidence>
<dbReference type="GO" id="GO:0005829">
    <property type="term" value="C:cytosol"/>
    <property type="evidence" value="ECO:0007669"/>
    <property type="project" value="TreeGrafter"/>
</dbReference>
<evidence type="ECO:0000256" key="1">
    <source>
        <dbReference type="ARBA" id="ARBA00010688"/>
    </source>
</evidence>
<keyword evidence="6" id="KW-0119">Carbohydrate metabolism</keyword>
<dbReference type="AlphaFoldDB" id="A0A846N0W1"/>
<evidence type="ECO:0000256" key="6">
    <source>
        <dbReference type="ARBA" id="ARBA00023277"/>
    </source>
</evidence>
<name>A0A846N0W1_9PROT</name>
<organism evidence="16 17">
    <name type="scientific">Rhizomicrobium palustre</name>
    <dbReference type="NCBI Taxonomy" id="189966"/>
    <lineage>
        <taxon>Bacteria</taxon>
        <taxon>Pseudomonadati</taxon>
        <taxon>Pseudomonadota</taxon>
        <taxon>Alphaproteobacteria</taxon>
        <taxon>Micropepsales</taxon>
        <taxon>Micropepsaceae</taxon>
        <taxon>Rhizomicrobium</taxon>
    </lineage>
</organism>
<feature type="domain" description="Carbohydrate kinase PfkB" evidence="15">
    <location>
        <begin position="6"/>
        <end position="303"/>
    </location>
</feature>
<comment type="catalytic activity">
    <reaction evidence="9">
        <text>2-dehydro-3-deoxy-D-gluconate + ATP = 2-dehydro-3-deoxy-6-phospho-D-gluconate + ADP + H(+)</text>
        <dbReference type="Rhea" id="RHEA:14797"/>
        <dbReference type="ChEBI" id="CHEBI:15378"/>
        <dbReference type="ChEBI" id="CHEBI:30616"/>
        <dbReference type="ChEBI" id="CHEBI:57569"/>
        <dbReference type="ChEBI" id="CHEBI:57990"/>
        <dbReference type="ChEBI" id="CHEBI:456216"/>
        <dbReference type="EC" id="2.7.1.45"/>
    </reaction>
</comment>
<dbReference type="FunFam" id="3.40.1190.20:FF:000011">
    <property type="entry name" value="2-dehydro-3-deoxygluconokinase, putative"/>
    <property type="match status" value="1"/>
</dbReference>
<evidence type="ECO:0000256" key="13">
    <source>
        <dbReference type="ARBA" id="ARBA00075711"/>
    </source>
</evidence>
<evidence type="ECO:0000256" key="8">
    <source>
        <dbReference type="ARBA" id="ARBA00044254"/>
    </source>
</evidence>
<dbReference type="GO" id="GO:0006974">
    <property type="term" value="P:DNA damage response"/>
    <property type="evidence" value="ECO:0007669"/>
    <property type="project" value="TreeGrafter"/>
</dbReference>
<dbReference type="SUPFAM" id="SSF53613">
    <property type="entry name" value="Ribokinase-like"/>
    <property type="match status" value="1"/>
</dbReference>
<dbReference type="GO" id="GO:0019698">
    <property type="term" value="P:D-galacturonate catabolic process"/>
    <property type="evidence" value="ECO:0007669"/>
    <property type="project" value="TreeGrafter"/>
</dbReference>
<dbReference type="InterPro" id="IPR002173">
    <property type="entry name" value="Carboh/pur_kinase_PfkB_CS"/>
</dbReference>
<evidence type="ECO:0000256" key="11">
    <source>
        <dbReference type="ARBA" id="ARBA00066369"/>
    </source>
</evidence>
<dbReference type="GO" id="GO:0008673">
    <property type="term" value="F:2-dehydro-3-deoxygluconokinase activity"/>
    <property type="evidence" value="ECO:0007669"/>
    <property type="project" value="UniProtKB-EC"/>
</dbReference>
<evidence type="ECO:0000313" key="16">
    <source>
        <dbReference type="EMBL" id="NIK89203.1"/>
    </source>
</evidence>
<protein>
    <recommendedName>
        <fullName evidence="12">2-dehydro-3-deoxygluconokinase</fullName>
        <ecNumber evidence="11">2.7.1.45</ecNumber>
    </recommendedName>
    <alternativeName>
        <fullName evidence="13">2-keto-3-deoxygluconokinase</fullName>
    </alternativeName>
    <alternativeName>
        <fullName evidence="14">3-deoxy-2-oxo-D-gluconate kinase</fullName>
    </alternativeName>
    <alternativeName>
        <fullName evidence="8">KDG kinase</fullName>
    </alternativeName>
</protein>
<comment type="similarity">
    <text evidence="1">Belongs to the carbohydrate kinase PfkB family.</text>
</comment>
<evidence type="ECO:0000256" key="5">
    <source>
        <dbReference type="ARBA" id="ARBA00022840"/>
    </source>
</evidence>
<evidence type="ECO:0000256" key="12">
    <source>
        <dbReference type="ARBA" id="ARBA00067931"/>
    </source>
</evidence>
<dbReference type="InterPro" id="IPR050306">
    <property type="entry name" value="PfkB_Carbo_kinase"/>
</dbReference>
<evidence type="ECO:0000256" key="14">
    <source>
        <dbReference type="ARBA" id="ARBA00080545"/>
    </source>
</evidence>
<evidence type="ECO:0000256" key="9">
    <source>
        <dbReference type="ARBA" id="ARBA00050729"/>
    </source>
</evidence>
<dbReference type="PROSITE" id="PS00584">
    <property type="entry name" value="PFKB_KINASES_2"/>
    <property type="match status" value="1"/>
</dbReference>
<dbReference type="RefSeq" id="WP_167083311.1">
    <property type="nucleotide sequence ID" value="NZ_BAAADC010000001.1"/>
</dbReference>
<evidence type="ECO:0000256" key="7">
    <source>
        <dbReference type="ARBA" id="ARBA00043951"/>
    </source>
</evidence>
<dbReference type="GO" id="GO:0005524">
    <property type="term" value="F:ATP binding"/>
    <property type="evidence" value="ECO:0007669"/>
    <property type="project" value="UniProtKB-KW"/>
</dbReference>
<dbReference type="Gene3D" id="3.40.1190.20">
    <property type="match status" value="1"/>
</dbReference>
<dbReference type="PANTHER" id="PTHR43085">
    <property type="entry name" value="HEXOKINASE FAMILY MEMBER"/>
    <property type="match status" value="1"/>
</dbReference>
<comment type="caution">
    <text evidence="16">The sequence shown here is derived from an EMBL/GenBank/DDBJ whole genome shotgun (WGS) entry which is preliminary data.</text>
</comment>
<dbReference type="EC" id="2.7.1.45" evidence="11"/>
<dbReference type="GO" id="GO:0042840">
    <property type="term" value="P:D-glucuronate catabolic process"/>
    <property type="evidence" value="ECO:0007669"/>
    <property type="project" value="TreeGrafter"/>
</dbReference>
<evidence type="ECO:0000313" key="17">
    <source>
        <dbReference type="Proteomes" id="UP000570514"/>
    </source>
</evidence>
<dbReference type="Proteomes" id="UP000570514">
    <property type="component" value="Unassembled WGS sequence"/>
</dbReference>
<accession>A0A846N0W1</accession>
<gene>
    <name evidence="16" type="ORF">FHS83_002521</name>
</gene>
<keyword evidence="5" id="KW-0067">ATP-binding</keyword>
<sequence length="312" mass="34588">MDKTSRIALFGECMIELRGELFGTMQQNFGGDTLNTAVYLARLTAEAGVHVAYATQLGTDAYSDAMVEAWASEGIDTTMVKRDEGKMPGLYTIQVDEHGERTFYYWRDMSAAKDFFVGPSSLLEDRLEEIDVFYYSGISLAVQPAAGRERLLYFVEKLRARGGKVCFDNNYRPRLWRGSPHTVDWFERACANADMAFITLDDNVNLYRVPEQEALDHALAFSSEEVVIKRGADPSLVRVKGQSPIEVPTFRVPKVVDTTGAGDSFAAGYLAARLQGQNPEVAVRSGNKIASIVVQHPGAIIPKEVMPVFFFG</sequence>
<evidence type="ECO:0000256" key="3">
    <source>
        <dbReference type="ARBA" id="ARBA00022741"/>
    </source>
</evidence>
<dbReference type="InterPro" id="IPR029056">
    <property type="entry name" value="Ribokinase-like"/>
</dbReference>
<evidence type="ECO:0000256" key="10">
    <source>
        <dbReference type="ARBA" id="ARBA00054997"/>
    </source>
</evidence>
<comment type="function">
    <text evidence="10">Catalyzes the phosphorylation of 2-keto-3-deoxygluconate (KDG) to produce 2-keto-3-deoxy-6-phosphogluconate (KDPG).</text>
</comment>
<keyword evidence="17" id="KW-1185">Reference proteome</keyword>
<dbReference type="Pfam" id="PF00294">
    <property type="entry name" value="PfkB"/>
    <property type="match status" value="1"/>
</dbReference>
<reference evidence="16 17" key="1">
    <citation type="submission" date="2020-03" db="EMBL/GenBank/DDBJ databases">
        <title>Genomic Encyclopedia of Type Strains, Phase IV (KMG-IV): sequencing the most valuable type-strain genomes for metagenomic binning, comparative biology and taxonomic classification.</title>
        <authorList>
            <person name="Goeker M."/>
        </authorList>
    </citation>
    <scope>NUCLEOTIDE SEQUENCE [LARGE SCALE GENOMIC DNA]</scope>
    <source>
        <strain evidence="16 17">DSM 19867</strain>
    </source>
</reference>
<keyword evidence="3" id="KW-0547">Nucleotide-binding</keyword>
<keyword evidence="2 16" id="KW-0808">Transferase</keyword>